<dbReference type="EMBL" id="CAVMJV010000081">
    <property type="protein sequence ID" value="CAK5090152.1"/>
    <property type="molecule type" value="Genomic_DNA"/>
</dbReference>
<gene>
    <name evidence="1" type="ORF">MENTE1834_LOCUS37922</name>
</gene>
<keyword evidence="2" id="KW-1185">Reference proteome</keyword>
<proteinExistence type="predicted"/>
<evidence type="ECO:0000313" key="1">
    <source>
        <dbReference type="EMBL" id="CAK5090152.1"/>
    </source>
</evidence>
<dbReference type="Proteomes" id="UP001497535">
    <property type="component" value="Unassembled WGS sequence"/>
</dbReference>
<reference evidence="1" key="1">
    <citation type="submission" date="2023-11" db="EMBL/GenBank/DDBJ databases">
        <authorList>
            <person name="Poullet M."/>
        </authorList>
    </citation>
    <scope>NUCLEOTIDE SEQUENCE</scope>
    <source>
        <strain evidence="1">E1834</strain>
    </source>
</reference>
<organism evidence="1 2">
    <name type="scientific">Meloidogyne enterolobii</name>
    <name type="common">Root-knot nematode worm</name>
    <name type="synonym">Meloidogyne mayaguensis</name>
    <dbReference type="NCBI Taxonomy" id="390850"/>
    <lineage>
        <taxon>Eukaryota</taxon>
        <taxon>Metazoa</taxon>
        <taxon>Ecdysozoa</taxon>
        <taxon>Nematoda</taxon>
        <taxon>Chromadorea</taxon>
        <taxon>Rhabditida</taxon>
        <taxon>Tylenchina</taxon>
        <taxon>Tylenchomorpha</taxon>
        <taxon>Tylenchoidea</taxon>
        <taxon>Meloidogynidae</taxon>
        <taxon>Meloidogyninae</taxon>
        <taxon>Meloidogyne</taxon>
    </lineage>
</organism>
<sequence>MNKLDVFNKLDLMRYVLWLCELQQTKKLIFLRFVFKNIFN</sequence>
<evidence type="ECO:0000313" key="2">
    <source>
        <dbReference type="Proteomes" id="UP001497535"/>
    </source>
</evidence>
<protein>
    <submittedName>
        <fullName evidence="1">Uncharacterized protein</fullName>
    </submittedName>
</protein>
<name>A0ACB1AF43_MELEN</name>
<comment type="caution">
    <text evidence="1">The sequence shown here is derived from an EMBL/GenBank/DDBJ whole genome shotgun (WGS) entry which is preliminary data.</text>
</comment>
<accession>A0ACB1AF43</accession>